<feature type="domain" description="Enhanced disease resistance 4-like N-terminal" evidence="3">
    <location>
        <begin position="6"/>
        <end position="39"/>
    </location>
</feature>
<evidence type="ECO:0000256" key="1">
    <source>
        <dbReference type="SAM" id="MobiDB-lite"/>
    </source>
</evidence>
<dbReference type="AlphaFoldDB" id="A0AAV3PJP0"/>
<evidence type="ECO:0000313" key="5">
    <source>
        <dbReference type="Proteomes" id="UP001454036"/>
    </source>
</evidence>
<name>A0AAV3PJP0_LITER</name>
<dbReference type="Pfam" id="PF22910">
    <property type="entry name" value="EDR4-like_1st"/>
    <property type="match status" value="1"/>
</dbReference>
<gene>
    <name evidence="4" type="ORF">LIER_37288</name>
</gene>
<dbReference type="GO" id="GO:1900150">
    <property type="term" value="P:regulation of defense response to fungus"/>
    <property type="evidence" value="ECO:0007669"/>
    <property type="project" value="InterPro"/>
</dbReference>
<evidence type="ECO:0008006" key="6">
    <source>
        <dbReference type="Google" id="ProtNLM"/>
    </source>
</evidence>
<protein>
    <recommendedName>
        <fullName evidence="6">Zinc-ribbon domain-containing protein</fullName>
    </recommendedName>
</protein>
<feature type="domain" description="Probable zinc-ribbon" evidence="2">
    <location>
        <begin position="487"/>
        <end position="530"/>
    </location>
</feature>
<dbReference type="InterPro" id="IPR021480">
    <property type="entry name" value="Zinc_ribbon_12"/>
</dbReference>
<dbReference type="Pfam" id="PF11331">
    <property type="entry name" value="Zn_ribbon_12"/>
    <property type="match status" value="1"/>
</dbReference>
<dbReference type="EMBL" id="BAABME010017813">
    <property type="protein sequence ID" value="GAA0151441.1"/>
    <property type="molecule type" value="Genomic_DNA"/>
</dbReference>
<organism evidence="4 5">
    <name type="scientific">Lithospermum erythrorhizon</name>
    <name type="common">Purple gromwell</name>
    <name type="synonym">Lithospermum officinale var. erythrorhizon</name>
    <dbReference type="NCBI Taxonomy" id="34254"/>
    <lineage>
        <taxon>Eukaryota</taxon>
        <taxon>Viridiplantae</taxon>
        <taxon>Streptophyta</taxon>
        <taxon>Embryophyta</taxon>
        <taxon>Tracheophyta</taxon>
        <taxon>Spermatophyta</taxon>
        <taxon>Magnoliopsida</taxon>
        <taxon>eudicotyledons</taxon>
        <taxon>Gunneridae</taxon>
        <taxon>Pentapetalae</taxon>
        <taxon>asterids</taxon>
        <taxon>lamiids</taxon>
        <taxon>Boraginales</taxon>
        <taxon>Boraginaceae</taxon>
        <taxon>Boraginoideae</taxon>
        <taxon>Lithospermeae</taxon>
        <taxon>Lithospermum</taxon>
    </lineage>
</organism>
<sequence>MSEVAKVHLVRCPKCHNLLQELNDYSIYECGGCGAVLRASKMNGDLETFSEKCDEKSIGGVSEKLENLEFSEEKMNLSGGSEDDVMPIANSLRKERGVRQDLPGITSNLDGASPLEWAIEEGSKVDRNIDRLSRAKEGKAYEDLKPSDMNASGFGRSEQMPDRRFKGIGELEGFQSSQMIDIERKMYSASSCSEGGPSKNYSDIKYGESLNDSYGGSRFDKAEYTGDDRAELLKKIDELKHQLTRSVEMADKPIERDIHHGRNAHQDHYIATEDWFSDSSSGINRPFMQHRFPGNYPTQPSYTNHYAEPSSYANVHAMGSRQSVFPNENPASHIQGLNDPFRSRMPMRVQHAPAPFQEQRNQGYLSGHYINSDLPQINLYEAYAPNMNYHHLSCTCLYCYKKNQVPDQLFSGIPCNRVSTHIENPAGLHLPHDYGSGVPKFPQSQSFNLQSHSRWASEVDSEVSSFVPRRPPRRHPSTGGHYCRAIAAGAPFITCNNCFELLKVPKKVMVQNGIQKKMRCGPCSSIIALDVSNKGLVVSVHESMKVSPPVAVDRQVVKLIDGNSHPQGRPNRASMTVVSSEDYDHSGYDFQSLDREVVPQTIHQPDFTKTAQEKSLDLMAASSSTSEDEATLDPMAASLKRSNTSELPMNAKSTSHASCSSLQEYLEYSNKYDRGGRFGKGNRSRRSDPESLVPDKTTSRQNSMKDASEATEIDISTNEYGNTVTSLDSGEPSKEGDQLKAKKAAFLSAFIKKSFKDSKSNQKDEQEKANVTVNGYLIPVRLIKKAEKVAGPIQPGNYWYDFRAGFWGVMGGPCRGIIPPLIEEFSHTMPENCSGGNTRVFVNGRELHQTDFSLLVGRGLPSEMNRSYIIEISGRVLDAGTGEELESLGKLAPMVERVKHGFGMKTPKATA</sequence>
<dbReference type="InterPro" id="IPR055126">
    <property type="entry name" value="EDR4-like_N"/>
</dbReference>
<reference evidence="4 5" key="1">
    <citation type="submission" date="2024-01" db="EMBL/GenBank/DDBJ databases">
        <title>The complete chloroplast genome sequence of Lithospermum erythrorhizon: insights into the phylogenetic relationship among Boraginaceae species and the maternal lineages of purple gromwells.</title>
        <authorList>
            <person name="Okada T."/>
            <person name="Watanabe K."/>
        </authorList>
    </citation>
    <scope>NUCLEOTIDE SEQUENCE [LARGE SCALE GENOMIC DNA]</scope>
</reference>
<dbReference type="PANTHER" id="PTHR31105">
    <property type="entry name" value="EXTRA-LARGE G-PROTEIN-LIKE"/>
    <property type="match status" value="1"/>
</dbReference>
<evidence type="ECO:0000259" key="2">
    <source>
        <dbReference type="Pfam" id="PF11331"/>
    </source>
</evidence>
<keyword evidence="5" id="KW-1185">Reference proteome</keyword>
<proteinExistence type="predicted"/>
<dbReference type="Proteomes" id="UP001454036">
    <property type="component" value="Unassembled WGS sequence"/>
</dbReference>
<evidence type="ECO:0000259" key="3">
    <source>
        <dbReference type="Pfam" id="PF22910"/>
    </source>
</evidence>
<dbReference type="InterPro" id="IPR040244">
    <property type="entry name" value="EDR4-like"/>
</dbReference>
<feature type="region of interest" description="Disordered" evidence="1">
    <location>
        <begin position="672"/>
        <end position="738"/>
    </location>
</feature>
<feature type="compositionally biased region" description="Polar residues" evidence="1">
    <location>
        <begin position="714"/>
        <end position="728"/>
    </location>
</feature>
<evidence type="ECO:0000313" key="4">
    <source>
        <dbReference type="EMBL" id="GAA0151441.1"/>
    </source>
</evidence>
<comment type="caution">
    <text evidence="4">The sequence shown here is derived from an EMBL/GenBank/DDBJ whole genome shotgun (WGS) entry which is preliminary data.</text>
</comment>
<accession>A0AAV3PJP0</accession>
<dbReference type="PANTHER" id="PTHR31105:SF42">
    <property type="entry name" value="OS02G0258300 PROTEIN"/>
    <property type="match status" value="1"/>
</dbReference>